<feature type="transmembrane region" description="Helical" evidence="1">
    <location>
        <begin position="162"/>
        <end position="185"/>
    </location>
</feature>
<dbReference type="Proteomes" id="UP000772434">
    <property type="component" value="Unassembled WGS sequence"/>
</dbReference>
<evidence type="ECO:0000313" key="4">
    <source>
        <dbReference type="Proteomes" id="UP000772434"/>
    </source>
</evidence>
<feature type="transmembrane region" description="Helical" evidence="1">
    <location>
        <begin position="239"/>
        <end position="262"/>
    </location>
</feature>
<comment type="caution">
    <text evidence="3">The sequence shown here is derived from an EMBL/GenBank/DDBJ whole genome shotgun (WGS) entry which is preliminary data.</text>
</comment>
<evidence type="ECO:0000259" key="2">
    <source>
        <dbReference type="Pfam" id="PF20153"/>
    </source>
</evidence>
<dbReference type="Pfam" id="PF20153">
    <property type="entry name" value="DUF6535"/>
    <property type="match status" value="1"/>
</dbReference>
<evidence type="ECO:0000256" key="1">
    <source>
        <dbReference type="SAM" id="Phobius"/>
    </source>
</evidence>
<keyword evidence="1" id="KW-1133">Transmembrane helix</keyword>
<dbReference type="InterPro" id="IPR045338">
    <property type="entry name" value="DUF6535"/>
</dbReference>
<gene>
    <name evidence="3" type="ORF">BDP27DRAFT_1364994</name>
</gene>
<keyword evidence="1" id="KW-0812">Transmembrane</keyword>
<accession>A0A9P5U6X5</accession>
<evidence type="ECO:0000313" key="3">
    <source>
        <dbReference type="EMBL" id="KAF9067293.1"/>
    </source>
</evidence>
<name>A0A9P5U6X5_9AGAR</name>
<keyword evidence="1" id="KW-0472">Membrane</keyword>
<feature type="transmembrane region" description="Helical" evidence="1">
    <location>
        <begin position="94"/>
        <end position="113"/>
    </location>
</feature>
<dbReference type="EMBL" id="JADNRY010000075">
    <property type="protein sequence ID" value="KAF9067293.1"/>
    <property type="molecule type" value="Genomic_DNA"/>
</dbReference>
<feature type="transmembrane region" description="Helical" evidence="1">
    <location>
        <begin position="205"/>
        <end position="233"/>
    </location>
</feature>
<organism evidence="3 4">
    <name type="scientific">Rhodocollybia butyracea</name>
    <dbReference type="NCBI Taxonomy" id="206335"/>
    <lineage>
        <taxon>Eukaryota</taxon>
        <taxon>Fungi</taxon>
        <taxon>Dikarya</taxon>
        <taxon>Basidiomycota</taxon>
        <taxon>Agaricomycotina</taxon>
        <taxon>Agaricomycetes</taxon>
        <taxon>Agaricomycetidae</taxon>
        <taxon>Agaricales</taxon>
        <taxon>Marasmiineae</taxon>
        <taxon>Omphalotaceae</taxon>
        <taxon>Rhodocollybia</taxon>
    </lineage>
</organism>
<reference evidence="3" key="1">
    <citation type="submission" date="2020-11" db="EMBL/GenBank/DDBJ databases">
        <authorList>
            <consortium name="DOE Joint Genome Institute"/>
            <person name="Ahrendt S."/>
            <person name="Riley R."/>
            <person name="Andreopoulos W."/>
            <person name="Labutti K."/>
            <person name="Pangilinan J."/>
            <person name="Ruiz-Duenas F.J."/>
            <person name="Barrasa J.M."/>
            <person name="Sanchez-Garcia M."/>
            <person name="Camarero S."/>
            <person name="Miyauchi S."/>
            <person name="Serrano A."/>
            <person name="Linde D."/>
            <person name="Babiker R."/>
            <person name="Drula E."/>
            <person name="Ayuso-Fernandez I."/>
            <person name="Pacheco R."/>
            <person name="Padilla G."/>
            <person name="Ferreira P."/>
            <person name="Barriuso J."/>
            <person name="Kellner H."/>
            <person name="Castanera R."/>
            <person name="Alfaro M."/>
            <person name="Ramirez L."/>
            <person name="Pisabarro A.G."/>
            <person name="Kuo A."/>
            <person name="Tritt A."/>
            <person name="Lipzen A."/>
            <person name="He G."/>
            <person name="Yan M."/>
            <person name="Ng V."/>
            <person name="Cullen D."/>
            <person name="Martin F."/>
            <person name="Rosso M.-N."/>
            <person name="Henrissat B."/>
            <person name="Hibbett D."/>
            <person name="Martinez A.T."/>
            <person name="Grigoriev I.V."/>
        </authorList>
    </citation>
    <scope>NUCLEOTIDE SEQUENCE</scope>
    <source>
        <strain evidence="3">AH 40177</strain>
    </source>
</reference>
<proteinExistence type="predicted"/>
<feature type="domain" description="DUF6535" evidence="2">
    <location>
        <begin position="79"/>
        <end position="233"/>
    </location>
</feature>
<sequence>MINPSNNPESDSHQSLLENHPAQEIQHLGDNLDQLLQGNQPLHVQQTQSLLDWPLLAAQSTSESPSVNHESEPGTSADALIPNAAAKLDSTISLSFLFGALVVAFLVFILPVLSPNFAAIANDILLEAVALLCAQVNGTLGDLIPSADTSSLISPTNLVATILWSLSLMLNVNTILLAALVKLWVHRYESLRDQHQYSVCKTKSVNFIIAAILPLSVFSYLFLFIIRLVVYLWDLSKGLAITLLVMGAMILIAFLEISHLSISELVCRARSSQSRPEPPDPSLAIPLDSLTCLGARNPGEPPDPSPAIPLDSRYHVPDFIQRLDNCFQEFRRRNLDFHWIGRRQGAFGSLSGYSFGLLRPLTNPLIPVTTETMEMVETCCQDHRP</sequence>
<dbReference type="AlphaFoldDB" id="A0A9P5U6X5"/>
<protein>
    <recommendedName>
        <fullName evidence="2">DUF6535 domain-containing protein</fullName>
    </recommendedName>
</protein>
<keyword evidence="4" id="KW-1185">Reference proteome</keyword>